<gene>
    <name evidence="2" type="ORF">Sjap_017701</name>
</gene>
<dbReference type="EMBL" id="JBBNAE010000007">
    <property type="protein sequence ID" value="KAK9109641.1"/>
    <property type="molecule type" value="Genomic_DNA"/>
</dbReference>
<keyword evidence="3" id="KW-1185">Reference proteome</keyword>
<evidence type="ECO:0000256" key="1">
    <source>
        <dbReference type="SAM" id="MobiDB-lite"/>
    </source>
</evidence>
<name>A0AAP0I6M4_9MAGN</name>
<proteinExistence type="predicted"/>
<evidence type="ECO:0000313" key="2">
    <source>
        <dbReference type="EMBL" id="KAK9109641.1"/>
    </source>
</evidence>
<organism evidence="2 3">
    <name type="scientific">Stephania japonica</name>
    <dbReference type="NCBI Taxonomy" id="461633"/>
    <lineage>
        <taxon>Eukaryota</taxon>
        <taxon>Viridiplantae</taxon>
        <taxon>Streptophyta</taxon>
        <taxon>Embryophyta</taxon>
        <taxon>Tracheophyta</taxon>
        <taxon>Spermatophyta</taxon>
        <taxon>Magnoliopsida</taxon>
        <taxon>Ranunculales</taxon>
        <taxon>Menispermaceae</taxon>
        <taxon>Menispermoideae</taxon>
        <taxon>Cissampelideae</taxon>
        <taxon>Stephania</taxon>
    </lineage>
</organism>
<dbReference type="Proteomes" id="UP001417504">
    <property type="component" value="Unassembled WGS sequence"/>
</dbReference>
<reference evidence="2 3" key="1">
    <citation type="submission" date="2024-01" db="EMBL/GenBank/DDBJ databases">
        <title>Genome assemblies of Stephania.</title>
        <authorList>
            <person name="Yang L."/>
        </authorList>
    </citation>
    <scope>NUCLEOTIDE SEQUENCE [LARGE SCALE GENOMIC DNA]</scope>
    <source>
        <strain evidence="2">QJT</strain>
        <tissue evidence="2">Leaf</tissue>
    </source>
</reference>
<feature type="region of interest" description="Disordered" evidence="1">
    <location>
        <begin position="1"/>
        <end position="20"/>
    </location>
</feature>
<protein>
    <submittedName>
        <fullName evidence="2">Uncharacterized protein</fullName>
    </submittedName>
</protein>
<evidence type="ECO:0000313" key="3">
    <source>
        <dbReference type="Proteomes" id="UP001417504"/>
    </source>
</evidence>
<dbReference type="AlphaFoldDB" id="A0AAP0I6M4"/>
<sequence>MSATADLPAPPSPITPLPTAATSLSLPLHCPHRLCRSPPPLPSSSIRFPKTPKNIQHKPYHHSVSRSKSLFLCCNSSSRRHFAIISTSIFSFDLALGISSTFPAIAQTNQIRSRFCLELQT</sequence>
<comment type="caution">
    <text evidence="2">The sequence shown here is derived from an EMBL/GenBank/DDBJ whole genome shotgun (WGS) entry which is preliminary data.</text>
</comment>
<accession>A0AAP0I6M4</accession>